<keyword evidence="1" id="KW-1133">Transmembrane helix</keyword>
<evidence type="ECO:0000256" key="1">
    <source>
        <dbReference type="SAM" id="Phobius"/>
    </source>
</evidence>
<feature type="transmembrane region" description="Helical" evidence="1">
    <location>
        <begin position="12"/>
        <end position="33"/>
    </location>
</feature>
<dbReference type="PANTHER" id="PTHR40078:SF1">
    <property type="entry name" value="INTEGRAL MEMBRANE PROTEIN"/>
    <property type="match status" value="1"/>
</dbReference>
<reference evidence="2" key="2">
    <citation type="submission" date="2021-04" db="EMBL/GenBank/DDBJ databases">
        <authorList>
            <person name="Gilroy R."/>
        </authorList>
    </citation>
    <scope>NUCLEOTIDE SEQUENCE</scope>
    <source>
        <strain evidence="2">CHK187-11901</strain>
    </source>
</reference>
<sequence length="223" mass="24315">MHGYTIKAVIFRYLLLCVGLAIMALGVAFSIRASLGTSPISSVPYVISLISPLSVGTATILMHCVFILIQIFILRRRYELIQLMQLPVALIFGFMCDFALWMLQGVSYGSYLQQWLLCLIGIVLVAIGVFLEVSADVVVLAGEGVSLAICKVLPIRFSSMKVIFDVTLVLIACVLGFGFTGSLQGVREGTIAAAVLVGMLVRAISKRKDALQRRFRKNDGRHG</sequence>
<feature type="transmembrane region" description="Helical" evidence="1">
    <location>
        <begin position="162"/>
        <end position="183"/>
    </location>
</feature>
<name>A0A9D2NRF9_9FIRM</name>
<feature type="transmembrane region" description="Helical" evidence="1">
    <location>
        <begin position="189"/>
        <end position="205"/>
    </location>
</feature>
<organism evidence="2 3">
    <name type="scientific">Candidatus Merdibacter merdavium</name>
    <dbReference type="NCBI Taxonomy" id="2838692"/>
    <lineage>
        <taxon>Bacteria</taxon>
        <taxon>Bacillati</taxon>
        <taxon>Bacillota</taxon>
        <taxon>Erysipelotrichia</taxon>
        <taxon>Erysipelotrichales</taxon>
        <taxon>Erysipelotrichaceae</taxon>
        <taxon>Merdibacter</taxon>
    </lineage>
</organism>
<evidence type="ECO:0000313" key="2">
    <source>
        <dbReference type="EMBL" id="HJC36068.1"/>
    </source>
</evidence>
<feature type="transmembrane region" description="Helical" evidence="1">
    <location>
        <begin position="45"/>
        <end position="74"/>
    </location>
</feature>
<keyword evidence="1" id="KW-0812">Transmembrane</keyword>
<dbReference type="AlphaFoldDB" id="A0A9D2NRF9"/>
<feature type="transmembrane region" description="Helical" evidence="1">
    <location>
        <begin position="86"/>
        <end position="108"/>
    </location>
</feature>
<feature type="transmembrane region" description="Helical" evidence="1">
    <location>
        <begin position="114"/>
        <end position="141"/>
    </location>
</feature>
<dbReference type="PANTHER" id="PTHR40078">
    <property type="entry name" value="INTEGRAL MEMBRANE PROTEIN-RELATED"/>
    <property type="match status" value="1"/>
</dbReference>
<protein>
    <submittedName>
        <fullName evidence="2">YitT family protein</fullName>
    </submittedName>
</protein>
<comment type="caution">
    <text evidence="2">The sequence shown here is derived from an EMBL/GenBank/DDBJ whole genome shotgun (WGS) entry which is preliminary data.</text>
</comment>
<dbReference type="Pfam" id="PF19700">
    <property type="entry name" value="DUF6198"/>
    <property type="match status" value="1"/>
</dbReference>
<evidence type="ECO:0000313" key="3">
    <source>
        <dbReference type="Proteomes" id="UP000823896"/>
    </source>
</evidence>
<reference evidence="2" key="1">
    <citation type="journal article" date="2021" name="PeerJ">
        <title>Extensive microbial diversity within the chicken gut microbiome revealed by metagenomics and culture.</title>
        <authorList>
            <person name="Gilroy R."/>
            <person name="Ravi A."/>
            <person name="Getino M."/>
            <person name="Pursley I."/>
            <person name="Horton D.L."/>
            <person name="Alikhan N.F."/>
            <person name="Baker D."/>
            <person name="Gharbi K."/>
            <person name="Hall N."/>
            <person name="Watson M."/>
            <person name="Adriaenssens E.M."/>
            <person name="Foster-Nyarko E."/>
            <person name="Jarju S."/>
            <person name="Secka A."/>
            <person name="Antonio M."/>
            <person name="Oren A."/>
            <person name="Chaudhuri R.R."/>
            <person name="La Ragione R."/>
            <person name="Hildebrand F."/>
            <person name="Pallen M.J."/>
        </authorList>
    </citation>
    <scope>NUCLEOTIDE SEQUENCE</scope>
    <source>
        <strain evidence="2">CHK187-11901</strain>
    </source>
</reference>
<dbReference type="Proteomes" id="UP000823896">
    <property type="component" value="Unassembled WGS sequence"/>
</dbReference>
<dbReference type="InterPro" id="IPR038750">
    <property type="entry name" value="YczE/YyaS-like"/>
</dbReference>
<gene>
    <name evidence="2" type="ORF">H9702_02930</name>
</gene>
<accession>A0A9D2NRF9</accession>
<keyword evidence="1" id="KW-0472">Membrane</keyword>
<proteinExistence type="predicted"/>
<dbReference type="EMBL" id="DWWM01000016">
    <property type="protein sequence ID" value="HJC36068.1"/>
    <property type="molecule type" value="Genomic_DNA"/>
</dbReference>